<dbReference type="OrthoDB" id="9810148at2"/>
<dbReference type="SUPFAM" id="SSF52540">
    <property type="entry name" value="P-loop containing nucleoside triphosphate hydrolases"/>
    <property type="match status" value="1"/>
</dbReference>
<dbReference type="EMBL" id="RQHW01000013">
    <property type="protein sequence ID" value="TGN20320.1"/>
    <property type="molecule type" value="Genomic_DNA"/>
</dbReference>
<name>A0A4R9M0W0_9LEPT</name>
<dbReference type="AlphaFoldDB" id="A0A4R9M0W0"/>
<dbReference type="RefSeq" id="WP_135759185.1">
    <property type="nucleotide sequence ID" value="NZ_RQHW01000013.1"/>
</dbReference>
<protein>
    <recommendedName>
        <fullName evidence="3">DNA polymerase III subunit delta</fullName>
    </recommendedName>
</protein>
<gene>
    <name evidence="1" type="ORF">EHS15_03665</name>
</gene>
<dbReference type="Proteomes" id="UP000298058">
    <property type="component" value="Unassembled WGS sequence"/>
</dbReference>
<dbReference type="Pfam" id="PF13177">
    <property type="entry name" value="DNA_pol3_delta2"/>
    <property type="match status" value="1"/>
</dbReference>
<dbReference type="PANTHER" id="PTHR11669:SF8">
    <property type="entry name" value="DNA POLYMERASE III SUBUNIT DELTA"/>
    <property type="match status" value="1"/>
</dbReference>
<evidence type="ECO:0008006" key="3">
    <source>
        <dbReference type="Google" id="ProtNLM"/>
    </source>
</evidence>
<evidence type="ECO:0000313" key="2">
    <source>
        <dbReference type="Proteomes" id="UP000298058"/>
    </source>
</evidence>
<sequence>MTENFFQVDEVKGQEVALTFLHSFLREKERIPGVLIFHGPDGVGKWNAAERFARHLLCLNGNSCGTCDSCRAFMRGEHPDFIQFPKNKNIAIGKDKDPEEFTIRWLLGNRIIYRPHLSSKRVVLFPEAHRINNEAETTLLKTLEEPPPHTKFILIVNDLTKLKKTIISRSVCIPFYYLPQDTIRSITREQDRNFKEYFGGSLNPFDVSDQWIEEWHEVVKNHCHDPILLLKLENWIRDKMSDSKAKEKISNIDFLETISLLLLYEYRRENFEDNIRKIYAIIEFKSKLHYNIPALEYYLISQLFLKLGSSLR</sequence>
<evidence type="ECO:0000313" key="1">
    <source>
        <dbReference type="EMBL" id="TGN20320.1"/>
    </source>
</evidence>
<keyword evidence="2" id="KW-1185">Reference proteome</keyword>
<dbReference type="PANTHER" id="PTHR11669">
    <property type="entry name" value="REPLICATION FACTOR C / DNA POLYMERASE III GAMMA-TAU SUBUNIT"/>
    <property type="match status" value="1"/>
</dbReference>
<reference evidence="1" key="1">
    <citation type="journal article" date="2019" name="PLoS Negl. Trop. Dis.">
        <title>Revisiting the worldwide diversity of Leptospira species in the environment.</title>
        <authorList>
            <person name="Vincent A.T."/>
            <person name="Schiettekatte O."/>
            <person name="Bourhy P."/>
            <person name="Veyrier F.J."/>
            <person name="Picardeau M."/>
        </authorList>
    </citation>
    <scope>NUCLEOTIDE SEQUENCE [LARGE SCALE GENOMIC DNA]</scope>
    <source>
        <strain evidence="1">201300427</strain>
    </source>
</reference>
<dbReference type="InterPro" id="IPR050238">
    <property type="entry name" value="DNA_Rep/Repair_Clamp_Loader"/>
</dbReference>
<proteinExistence type="predicted"/>
<dbReference type="GO" id="GO:0006261">
    <property type="term" value="P:DNA-templated DNA replication"/>
    <property type="evidence" value="ECO:0007669"/>
    <property type="project" value="TreeGrafter"/>
</dbReference>
<organism evidence="1 2">
    <name type="scientific">Leptospira idonii</name>
    <dbReference type="NCBI Taxonomy" id="1193500"/>
    <lineage>
        <taxon>Bacteria</taxon>
        <taxon>Pseudomonadati</taxon>
        <taxon>Spirochaetota</taxon>
        <taxon>Spirochaetia</taxon>
        <taxon>Leptospirales</taxon>
        <taxon>Leptospiraceae</taxon>
        <taxon>Leptospira</taxon>
    </lineage>
</organism>
<comment type="caution">
    <text evidence="1">The sequence shown here is derived from an EMBL/GenBank/DDBJ whole genome shotgun (WGS) entry which is preliminary data.</text>
</comment>
<accession>A0A4R9M0W0</accession>
<dbReference type="Gene3D" id="3.40.50.300">
    <property type="entry name" value="P-loop containing nucleotide triphosphate hydrolases"/>
    <property type="match status" value="1"/>
</dbReference>
<dbReference type="InterPro" id="IPR027417">
    <property type="entry name" value="P-loop_NTPase"/>
</dbReference>